<dbReference type="Proteomes" id="UP000654257">
    <property type="component" value="Unassembled WGS sequence"/>
</dbReference>
<gene>
    <name evidence="2" type="ORF">GCM10007304_00940</name>
</gene>
<comment type="caution">
    <text evidence="2">The sequence shown here is derived from an EMBL/GenBank/DDBJ whole genome shotgun (WGS) entry which is preliminary data.</text>
</comment>
<feature type="signal peptide" evidence="1">
    <location>
        <begin position="1"/>
        <end position="19"/>
    </location>
</feature>
<name>A0A917CKJ2_9NOCA</name>
<accession>A0A917CKJ2</accession>
<dbReference type="EMBL" id="BMCU01000001">
    <property type="protein sequence ID" value="GGF90828.1"/>
    <property type="molecule type" value="Genomic_DNA"/>
</dbReference>
<evidence type="ECO:0000313" key="3">
    <source>
        <dbReference type="Proteomes" id="UP000654257"/>
    </source>
</evidence>
<reference evidence="2" key="2">
    <citation type="submission" date="2020-09" db="EMBL/GenBank/DDBJ databases">
        <authorList>
            <person name="Sun Q."/>
            <person name="Sedlacek I."/>
        </authorList>
    </citation>
    <scope>NUCLEOTIDE SEQUENCE</scope>
    <source>
        <strain evidence="2">CCM 7905</strain>
    </source>
</reference>
<evidence type="ECO:0000313" key="2">
    <source>
        <dbReference type="EMBL" id="GGF90828.1"/>
    </source>
</evidence>
<keyword evidence="1" id="KW-0732">Signal</keyword>
<dbReference type="PROSITE" id="PS51257">
    <property type="entry name" value="PROKAR_LIPOPROTEIN"/>
    <property type="match status" value="1"/>
</dbReference>
<proteinExistence type="predicted"/>
<evidence type="ECO:0008006" key="4">
    <source>
        <dbReference type="Google" id="ProtNLM"/>
    </source>
</evidence>
<reference evidence="2" key="1">
    <citation type="journal article" date="2014" name="Int. J. Syst. Evol. Microbiol.">
        <title>Complete genome sequence of Corynebacterium casei LMG S-19264T (=DSM 44701T), isolated from a smear-ripened cheese.</title>
        <authorList>
            <consortium name="US DOE Joint Genome Institute (JGI-PGF)"/>
            <person name="Walter F."/>
            <person name="Albersmeier A."/>
            <person name="Kalinowski J."/>
            <person name="Ruckert C."/>
        </authorList>
    </citation>
    <scope>NUCLEOTIDE SEQUENCE</scope>
    <source>
        <strain evidence="2">CCM 7905</strain>
    </source>
</reference>
<keyword evidence="3" id="KW-1185">Reference proteome</keyword>
<dbReference type="AlphaFoldDB" id="A0A917CKJ2"/>
<feature type="chain" id="PRO_5038854391" description="Lipoprotein" evidence="1">
    <location>
        <begin position="20"/>
        <end position="152"/>
    </location>
</feature>
<organism evidence="2 3">
    <name type="scientific">Rhodococcoides trifolii</name>
    <dbReference type="NCBI Taxonomy" id="908250"/>
    <lineage>
        <taxon>Bacteria</taxon>
        <taxon>Bacillati</taxon>
        <taxon>Actinomycetota</taxon>
        <taxon>Actinomycetes</taxon>
        <taxon>Mycobacteriales</taxon>
        <taxon>Nocardiaceae</taxon>
        <taxon>Rhodococcoides</taxon>
    </lineage>
</organism>
<sequence>MWRVTLTTLLALGSLTACSPIVGRPTSVQDIEVSVTDAVRSVTVTSSFEGNSQTLTATTAHGTPLGQVYGITVPRVFEVYGIWSGTADGTGDVSSGLTQVGVLEPARSAATGTSTTFASSTASGFLYFYVVPRYRPDDRTTLGFQLSLAGSG</sequence>
<protein>
    <recommendedName>
        <fullName evidence="4">Lipoprotein</fullName>
    </recommendedName>
</protein>
<evidence type="ECO:0000256" key="1">
    <source>
        <dbReference type="SAM" id="SignalP"/>
    </source>
</evidence>